<organism evidence="1 2">
    <name type="scientific">Capsicum annuum</name>
    <name type="common">Capsicum pepper</name>
    <dbReference type="NCBI Taxonomy" id="4072"/>
    <lineage>
        <taxon>Eukaryota</taxon>
        <taxon>Viridiplantae</taxon>
        <taxon>Streptophyta</taxon>
        <taxon>Embryophyta</taxon>
        <taxon>Tracheophyta</taxon>
        <taxon>Spermatophyta</taxon>
        <taxon>Magnoliopsida</taxon>
        <taxon>eudicotyledons</taxon>
        <taxon>Gunneridae</taxon>
        <taxon>Pentapetalae</taxon>
        <taxon>asterids</taxon>
        <taxon>lamiids</taxon>
        <taxon>Solanales</taxon>
        <taxon>Solanaceae</taxon>
        <taxon>Solanoideae</taxon>
        <taxon>Capsiceae</taxon>
        <taxon>Capsicum</taxon>
    </lineage>
</organism>
<dbReference type="EMBL" id="AYRZ02000007">
    <property type="protein sequence ID" value="PHT75721.1"/>
    <property type="molecule type" value="Genomic_DNA"/>
</dbReference>
<proteinExistence type="predicted"/>
<reference evidence="1 2" key="1">
    <citation type="journal article" date="2014" name="Nat. Genet.">
        <title>Genome sequence of the hot pepper provides insights into the evolution of pungency in Capsicum species.</title>
        <authorList>
            <person name="Kim S."/>
            <person name="Park M."/>
            <person name="Yeom S.I."/>
            <person name="Kim Y.M."/>
            <person name="Lee J.M."/>
            <person name="Lee H.A."/>
            <person name="Seo E."/>
            <person name="Choi J."/>
            <person name="Cheong K."/>
            <person name="Kim K.T."/>
            <person name="Jung K."/>
            <person name="Lee G.W."/>
            <person name="Oh S.K."/>
            <person name="Bae C."/>
            <person name="Kim S.B."/>
            <person name="Lee H.Y."/>
            <person name="Kim S.Y."/>
            <person name="Kim M.S."/>
            <person name="Kang B.C."/>
            <person name="Jo Y.D."/>
            <person name="Yang H.B."/>
            <person name="Jeong H.J."/>
            <person name="Kang W.H."/>
            <person name="Kwon J.K."/>
            <person name="Shin C."/>
            <person name="Lim J.Y."/>
            <person name="Park J.H."/>
            <person name="Huh J.H."/>
            <person name="Kim J.S."/>
            <person name="Kim B.D."/>
            <person name="Cohen O."/>
            <person name="Paran I."/>
            <person name="Suh M.C."/>
            <person name="Lee S.B."/>
            <person name="Kim Y.K."/>
            <person name="Shin Y."/>
            <person name="Noh S.J."/>
            <person name="Park J."/>
            <person name="Seo Y.S."/>
            <person name="Kwon S.Y."/>
            <person name="Kim H.A."/>
            <person name="Park J.M."/>
            <person name="Kim H.J."/>
            <person name="Choi S.B."/>
            <person name="Bosland P.W."/>
            <person name="Reeves G."/>
            <person name="Jo S.H."/>
            <person name="Lee B.W."/>
            <person name="Cho H.T."/>
            <person name="Choi H.S."/>
            <person name="Lee M.S."/>
            <person name="Yu Y."/>
            <person name="Do Choi Y."/>
            <person name="Park B.S."/>
            <person name="van Deynze A."/>
            <person name="Ashrafi H."/>
            <person name="Hill T."/>
            <person name="Kim W.T."/>
            <person name="Pai H.S."/>
            <person name="Ahn H.K."/>
            <person name="Yeam I."/>
            <person name="Giovannoni J.J."/>
            <person name="Rose J.K."/>
            <person name="Sorensen I."/>
            <person name="Lee S.J."/>
            <person name="Kim R.W."/>
            <person name="Choi I.Y."/>
            <person name="Choi B.S."/>
            <person name="Lim J.S."/>
            <person name="Lee Y.H."/>
            <person name="Choi D."/>
        </authorList>
    </citation>
    <scope>NUCLEOTIDE SEQUENCE [LARGE SCALE GENOMIC DNA]</scope>
    <source>
        <strain evidence="2">cv. CM334</strain>
    </source>
</reference>
<evidence type="ECO:0000313" key="2">
    <source>
        <dbReference type="Proteomes" id="UP000222542"/>
    </source>
</evidence>
<sequence>MNTSKYFTEAEYELTDIYNMNQFPTRCSLRRLEGSFQRWNGRMACDNLGPPKWIFVLRTAAYGKLYTRDGLRSWGVTSTQCAFCVIRKLKAAHLFFLVKYLLKCGRNYSSGKVYYQKTKELGCSLLYMEGKKYGSVLMLSLAEMVGPMSNSQSPLLCNFTSFGALNYLWNTYNILLRNAASSILKTFKCLSRGSIRSSLSTSQGVKPEDRVYTIQTGTGANALIFSPKRNKIGRTFTDTMDEEEDRNKTVVR</sequence>
<gene>
    <name evidence="1" type="ORF">T459_19243</name>
</gene>
<comment type="caution">
    <text evidence="1">The sequence shown here is derived from an EMBL/GenBank/DDBJ whole genome shotgun (WGS) entry which is preliminary data.</text>
</comment>
<accession>A0A2G2Z1E2</accession>
<protein>
    <submittedName>
        <fullName evidence="1">Uncharacterized protein</fullName>
    </submittedName>
</protein>
<dbReference type="Gramene" id="PHT75721">
    <property type="protein sequence ID" value="PHT75721"/>
    <property type="gene ID" value="T459_19243"/>
</dbReference>
<keyword evidence="2" id="KW-1185">Reference proteome</keyword>
<evidence type="ECO:0000313" key="1">
    <source>
        <dbReference type="EMBL" id="PHT75721.1"/>
    </source>
</evidence>
<dbReference type="AlphaFoldDB" id="A0A2G2Z1E2"/>
<dbReference type="Proteomes" id="UP000222542">
    <property type="component" value="Unassembled WGS sequence"/>
</dbReference>
<reference evidence="1 2" key="2">
    <citation type="journal article" date="2017" name="Genome Biol.">
        <title>New reference genome sequences of hot pepper reveal the massive evolution of plant disease-resistance genes by retroduplication.</title>
        <authorList>
            <person name="Kim S."/>
            <person name="Park J."/>
            <person name="Yeom S.I."/>
            <person name="Kim Y.M."/>
            <person name="Seo E."/>
            <person name="Kim K.T."/>
            <person name="Kim M.S."/>
            <person name="Lee J.M."/>
            <person name="Cheong K."/>
            <person name="Shin H.S."/>
            <person name="Kim S.B."/>
            <person name="Han K."/>
            <person name="Lee J."/>
            <person name="Park M."/>
            <person name="Lee H.A."/>
            <person name="Lee H.Y."/>
            <person name="Lee Y."/>
            <person name="Oh S."/>
            <person name="Lee J.H."/>
            <person name="Choi E."/>
            <person name="Choi E."/>
            <person name="Lee S.E."/>
            <person name="Jeon J."/>
            <person name="Kim H."/>
            <person name="Choi G."/>
            <person name="Song H."/>
            <person name="Lee J."/>
            <person name="Lee S.C."/>
            <person name="Kwon J.K."/>
            <person name="Lee H.Y."/>
            <person name="Koo N."/>
            <person name="Hong Y."/>
            <person name="Kim R.W."/>
            <person name="Kang W.H."/>
            <person name="Huh J.H."/>
            <person name="Kang B.C."/>
            <person name="Yang T.J."/>
            <person name="Lee Y.H."/>
            <person name="Bennetzen J.L."/>
            <person name="Choi D."/>
        </authorList>
    </citation>
    <scope>NUCLEOTIDE SEQUENCE [LARGE SCALE GENOMIC DNA]</scope>
    <source>
        <strain evidence="2">cv. CM334</strain>
    </source>
</reference>
<name>A0A2G2Z1E2_CAPAN</name>